<dbReference type="EMBL" id="JAEHOD010000005">
    <property type="protein sequence ID" value="KAG2452380.1"/>
    <property type="molecule type" value="Genomic_DNA"/>
</dbReference>
<keyword evidence="2" id="KW-1185">Reference proteome</keyword>
<dbReference type="PANTHER" id="PTHR47204:SF1">
    <property type="entry name" value="RIBONUCLEASE H2 SUBUNIT C"/>
    <property type="match status" value="1"/>
</dbReference>
<dbReference type="OrthoDB" id="531340at2759"/>
<dbReference type="InterPro" id="IPR013924">
    <property type="entry name" value="RNase_H2_suC"/>
</dbReference>
<reference evidence="1" key="1">
    <citation type="journal article" date="2020" name="bioRxiv">
        <title>Comparative genomics of Chlamydomonas.</title>
        <authorList>
            <person name="Craig R.J."/>
            <person name="Hasan A.R."/>
            <person name="Ness R.W."/>
            <person name="Keightley P.D."/>
        </authorList>
    </citation>
    <scope>NUCLEOTIDE SEQUENCE</scope>
    <source>
        <strain evidence="1">CCAP 11/173</strain>
    </source>
</reference>
<organism evidence="1 2">
    <name type="scientific">Chlamydomonas schloesseri</name>
    <dbReference type="NCBI Taxonomy" id="2026947"/>
    <lineage>
        <taxon>Eukaryota</taxon>
        <taxon>Viridiplantae</taxon>
        <taxon>Chlorophyta</taxon>
        <taxon>core chlorophytes</taxon>
        <taxon>Chlorophyceae</taxon>
        <taxon>CS clade</taxon>
        <taxon>Chlamydomonadales</taxon>
        <taxon>Chlamydomonadaceae</taxon>
        <taxon>Chlamydomonas</taxon>
    </lineage>
</organism>
<protein>
    <submittedName>
        <fullName evidence="1">Uncharacterized protein</fullName>
    </submittedName>
</protein>
<sequence>MAPASVVTVPSGAPSSTTVHNLPIKLAGNQAIESLEGHFDPRPRDDGSAGLEAFLRGRVLRGSDVQLPTGYRGLLLRSAPGAQDSSDACERSWVAAATFDRFTAWNHDTAPAPSDPVRRALEWCTLAKQVHAAVTPDEVEEEIKRMAEEAAAS</sequence>
<gene>
    <name evidence="1" type="ORF">HYH02_002626</name>
</gene>
<dbReference type="Proteomes" id="UP000613740">
    <property type="component" value="Unassembled WGS sequence"/>
</dbReference>
<accession>A0A835WRJ0</accession>
<dbReference type="Pfam" id="PF08615">
    <property type="entry name" value="RNase_H2_suC"/>
    <property type="match status" value="1"/>
</dbReference>
<dbReference type="CDD" id="cd09271">
    <property type="entry name" value="RNase_H2-C"/>
    <property type="match status" value="1"/>
</dbReference>
<dbReference type="PANTHER" id="PTHR47204">
    <property type="entry name" value="OS02G0168900 PROTEIN"/>
    <property type="match status" value="1"/>
</dbReference>
<evidence type="ECO:0000313" key="2">
    <source>
        <dbReference type="Proteomes" id="UP000613740"/>
    </source>
</evidence>
<name>A0A835WRJ0_9CHLO</name>
<evidence type="ECO:0000313" key="1">
    <source>
        <dbReference type="EMBL" id="KAG2452380.1"/>
    </source>
</evidence>
<comment type="caution">
    <text evidence="1">The sequence shown here is derived from an EMBL/GenBank/DDBJ whole genome shotgun (WGS) entry which is preliminary data.</text>
</comment>
<dbReference type="Gene3D" id="2.40.128.680">
    <property type="match status" value="1"/>
</dbReference>
<dbReference type="GO" id="GO:0006401">
    <property type="term" value="P:RNA catabolic process"/>
    <property type="evidence" value="ECO:0007669"/>
    <property type="project" value="InterPro"/>
</dbReference>
<proteinExistence type="predicted"/>
<dbReference type="GO" id="GO:0032299">
    <property type="term" value="C:ribonuclease H2 complex"/>
    <property type="evidence" value="ECO:0007669"/>
    <property type="project" value="InterPro"/>
</dbReference>
<dbReference type="AlphaFoldDB" id="A0A835WRJ0"/>